<reference evidence="2" key="1">
    <citation type="submission" date="2020-07" db="EMBL/GenBank/DDBJ databases">
        <title>Draft Genome Sequence of a Deep-Sea Yeast, Naganishia (Cryptococcus) liquefaciens strain N6.</title>
        <authorList>
            <person name="Han Y.W."/>
            <person name="Kajitani R."/>
            <person name="Morimoto H."/>
            <person name="Parhat M."/>
            <person name="Tsubouchi H."/>
            <person name="Bakenova O."/>
            <person name="Ogata M."/>
            <person name="Argunhan B."/>
            <person name="Aoki R."/>
            <person name="Kajiwara S."/>
            <person name="Itoh T."/>
            <person name="Iwasaki H."/>
        </authorList>
    </citation>
    <scope>NUCLEOTIDE SEQUENCE</scope>
    <source>
        <strain evidence="2">N6</strain>
    </source>
</reference>
<dbReference type="Proteomes" id="UP000620104">
    <property type="component" value="Unassembled WGS sequence"/>
</dbReference>
<name>A0A8H3TRD1_9TREE</name>
<accession>A0A8H3TRD1</accession>
<dbReference type="OrthoDB" id="2592938at2759"/>
<gene>
    <name evidence="2" type="ORF">NliqN6_1602</name>
</gene>
<keyword evidence="3" id="KW-1185">Reference proteome</keyword>
<comment type="caution">
    <text evidence="2">The sequence shown here is derived from an EMBL/GenBank/DDBJ whole genome shotgun (WGS) entry which is preliminary data.</text>
</comment>
<evidence type="ECO:0000313" key="3">
    <source>
        <dbReference type="Proteomes" id="UP000620104"/>
    </source>
</evidence>
<protein>
    <submittedName>
        <fullName evidence="2">Uncharacterized protein</fullName>
    </submittedName>
</protein>
<organism evidence="2 3">
    <name type="scientific">Naganishia liquefaciens</name>
    <dbReference type="NCBI Taxonomy" id="104408"/>
    <lineage>
        <taxon>Eukaryota</taxon>
        <taxon>Fungi</taxon>
        <taxon>Dikarya</taxon>
        <taxon>Basidiomycota</taxon>
        <taxon>Agaricomycotina</taxon>
        <taxon>Tremellomycetes</taxon>
        <taxon>Filobasidiales</taxon>
        <taxon>Filobasidiaceae</taxon>
        <taxon>Naganishia</taxon>
    </lineage>
</organism>
<evidence type="ECO:0000313" key="2">
    <source>
        <dbReference type="EMBL" id="GHJ85200.1"/>
    </source>
</evidence>
<feature type="region of interest" description="Disordered" evidence="1">
    <location>
        <begin position="417"/>
        <end position="457"/>
    </location>
</feature>
<sequence length="516" mass="57599">MMSVEKNDHVSIRNHSKAAANDVLSHKEQEPDPHISVNSRYRHAPFVPYRGQGLLDKIAGHSKLFLEDSSRMTPQPVILTDELRKPSPTIKVQPQGIRNRSLRGWRSADAVQMGNRYKFAELAASMLGSTCPPPLAEIHIPPLPPHFFVDPFQNVPAFMSSTPSRQELQQVYMANSLPFLHDEEQLVGFSREQEYENGEITFLREAQSLLPSMQADLALHKRHHGPAHLPPKTRSGEMMHRMDAMVDLLLQAADVLEGNEVHKTVHRTENTAAEDNSFDRAESPAIPTTLSPLHTLAKLSAERERTEVPPGKPKDDSAVAPRTRSTQVSVWIRGGHRASNKEQLVRKPKRQPYDRPESISSSGDPATSLGVLEWYNDFPDFERQAAKRRRSDSVRTSILSGAGSLSDMPPVIGKRFKSQQIEAAAKGPRKTESTSTEPTSPEMHMARSTESVKGSLLSAFPIRRRRGRPRKAEVEARQVAVANGKEATVHSDAKPGRELKTRSGRVVKRTVKTDYD</sequence>
<feature type="compositionally biased region" description="Basic and acidic residues" evidence="1">
    <location>
        <begin position="487"/>
        <end position="501"/>
    </location>
</feature>
<feature type="compositionally biased region" description="Basic and acidic residues" evidence="1">
    <location>
        <begin position="300"/>
        <end position="317"/>
    </location>
</feature>
<evidence type="ECO:0000256" key="1">
    <source>
        <dbReference type="SAM" id="MobiDB-lite"/>
    </source>
</evidence>
<dbReference type="EMBL" id="BLZA01000011">
    <property type="protein sequence ID" value="GHJ85200.1"/>
    <property type="molecule type" value="Genomic_DNA"/>
</dbReference>
<dbReference type="AlphaFoldDB" id="A0A8H3TRD1"/>
<feature type="compositionally biased region" description="Low complexity" evidence="1">
    <location>
        <begin position="433"/>
        <end position="442"/>
    </location>
</feature>
<feature type="region of interest" description="Disordered" evidence="1">
    <location>
        <begin position="485"/>
        <end position="516"/>
    </location>
</feature>
<proteinExistence type="predicted"/>
<feature type="region of interest" description="Disordered" evidence="1">
    <location>
        <begin position="264"/>
        <end position="366"/>
    </location>
</feature>
<feature type="compositionally biased region" description="Basic and acidic residues" evidence="1">
    <location>
        <begin position="339"/>
        <end position="357"/>
    </location>
</feature>